<dbReference type="OrthoDB" id="2019920at2759"/>
<gene>
    <name evidence="2" type="ORF">HYH03_003083</name>
</gene>
<accession>A0A835YC90</accession>
<feature type="transmembrane region" description="Helical" evidence="1">
    <location>
        <begin position="197"/>
        <end position="218"/>
    </location>
</feature>
<dbReference type="AlphaFoldDB" id="A0A835YC90"/>
<keyword evidence="1" id="KW-0472">Membrane</keyword>
<keyword evidence="1" id="KW-0812">Transmembrane</keyword>
<organism evidence="2 3">
    <name type="scientific">Edaphochlamys debaryana</name>
    <dbReference type="NCBI Taxonomy" id="47281"/>
    <lineage>
        <taxon>Eukaryota</taxon>
        <taxon>Viridiplantae</taxon>
        <taxon>Chlorophyta</taxon>
        <taxon>core chlorophytes</taxon>
        <taxon>Chlorophyceae</taxon>
        <taxon>CS clade</taxon>
        <taxon>Chlamydomonadales</taxon>
        <taxon>Chlamydomonadales incertae sedis</taxon>
        <taxon>Edaphochlamys</taxon>
    </lineage>
</organism>
<dbReference type="PANTHER" id="PTHR36761">
    <property type="entry name" value="ORF03 PROTEIN"/>
    <property type="match status" value="1"/>
</dbReference>
<dbReference type="InterPro" id="IPR011990">
    <property type="entry name" value="TPR-like_helical_dom_sf"/>
</dbReference>
<dbReference type="PANTHER" id="PTHR36761:SF2">
    <property type="entry name" value="ORF03 PROTEIN"/>
    <property type="match status" value="1"/>
</dbReference>
<comment type="caution">
    <text evidence="2">The sequence shown here is derived from an EMBL/GenBank/DDBJ whole genome shotgun (WGS) entry which is preliminary data.</text>
</comment>
<dbReference type="EMBL" id="JAEHOE010000008">
    <property type="protein sequence ID" value="KAG2498892.1"/>
    <property type="molecule type" value="Genomic_DNA"/>
</dbReference>
<reference evidence="2" key="1">
    <citation type="journal article" date="2020" name="bioRxiv">
        <title>Comparative genomics of Chlamydomonas.</title>
        <authorList>
            <person name="Craig R.J."/>
            <person name="Hasan A.R."/>
            <person name="Ness R.W."/>
            <person name="Keightley P.D."/>
        </authorList>
    </citation>
    <scope>NUCLEOTIDE SEQUENCE</scope>
    <source>
        <strain evidence="2">CCAP 11/70</strain>
    </source>
</reference>
<proteinExistence type="predicted"/>
<evidence type="ECO:0000256" key="1">
    <source>
        <dbReference type="SAM" id="Phobius"/>
    </source>
</evidence>
<evidence type="ECO:0000313" key="2">
    <source>
        <dbReference type="EMBL" id="KAG2498892.1"/>
    </source>
</evidence>
<name>A0A835YC90_9CHLO</name>
<sequence>MELGVPSIAALSDTQKAYKDKLKSKLAKRAAELQSAEEELKARLAKNLELGKKAYECGEYPASVRCLEQAVRDVGEDTVMGGEAQLWLGLAYQACGREKDAISTYKYLEENHPSRKVKKQAYDLRYILEAPRMEISEDERVKIPLIQSDSWRSKERANYTPKYIRPPSNPNAKKNESYWDRVSMDAPDPLALLPDKWYVRVAAVILLIGTTLYLNAVYMASR</sequence>
<keyword evidence="1" id="KW-1133">Transmembrane helix</keyword>
<protein>
    <submittedName>
        <fullName evidence="2">Uncharacterized protein</fullName>
    </submittedName>
</protein>
<dbReference type="Gene3D" id="1.25.40.10">
    <property type="entry name" value="Tetratricopeptide repeat domain"/>
    <property type="match status" value="1"/>
</dbReference>
<keyword evidence="3" id="KW-1185">Reference proteome</keyword>
<dbReference type="Proteomes" id="UP000612055">
    <property type="component" value="Unassembled WGS sequence"/>
</dbReference>
<dbReference type="SUPFAM" id="SSF48452">
    <property type="entry name" value="TPR-like"/>
    <property type="match status" value="1"/>
</dbReference>
<evidence type="ECO:0000313" key="3">
    <source>
        <dbReference type="Proteomes" id="UP000612055"/>
    </source>
</evidence>